<name>A0A2K8KML3_9MOLU</name>
<evidence type="ECO:0000256" key="6">
    <source>
        <dbReference type="SAM" id="Phobius"/>
    </source>
</evidence>
<evidence type="ECO:0000256" key="4">
    <source>
        <dbReference type="ARBA" id="ARBA00023136"/>
    </source>
</evidence>
<dbReference type="InterPro" id="IPR001708">
    <property type="entry name" value="YidC/ALB3/OXA1/COX18"/>
</dbReference>
<feature type="transmembrane region" description="Helical" evidence="6">
    <location>
        <begin position="231"/>
        <end position="255"/>
    </location>
</feature>
<keyword evidence="3 6" id="KW-1133">Transmembrane helix</keyword>
<feature type="transmembrane region" description="Helical" evidence="6">
    <location>
        <begin position="284"/>
        <end position="307"/>
    </location>
</feature>
<feature type="transmembrane region" description="Helical" evidence="6">
    <location>
        <begin position="164"/>
        <end position="184"/>
    </location>
</feature>
<dbReference type="GO" id="GO:0032977">
    <property type="term" value="F:membrane insertase activity"/>
    <property type="evidence" value="ECO:0007669"/>
    <property type="project" value="InterPro"/>
</dbReference>
<dbReference type="Pfam" id="PF02096">
    <property type="entry name" value="60KD_IMP"/>
    <property type="match status" value="1"/>
</dbReference>
<dbReference type="RefSeq" id="WP_211277550.1">
    <property type="nucleotide sequence ID" value="NZ_CP024870.1"/>
</dbReference>
<evidence type="ECO:0000313" key="8">
    <source>
        <dbReference type="EMBL" id="ATX71681.1"/>
    </source>
</evidence>
<keyword evidence="9" id="KW-1185">Reference proteome</keyword>
<dbReference type="PANTHER" id="PTHR12428:SF65">
    <property type="entry name" value="CYTOCHROME C OXIDASE ASSEMBLY PROTEIN COX18, MITOCHONDRIAL"/>
    <property type="match status" value="1"/>
</dbReference>
<reference evidence="8 9" key="1">
    <citation type="submission" date="2017-11" db="EMBL/GenBank/DDBJ databases">
        <title>Complete genome sequence of Spiroplasma clarkii CN-5 (DSM 19994).</title>
        <authorList>
            <person name="Tsai Y.-M."/>
            <person name="Chang A."/>
            <person name="Lo W.-S."/>
            <person name="Kuo C.-H."/>
        </authorList>
    </citation>
    <scope>NUCLEOTIDE SEQUENCE [LARGE SCALE GENOMIC DNA]</scope>
    <source>
        <strain evidence="8 9">CN-5</strain>
    </source>
</reference>
<comment type="subcellular location">
    <subcellularLocation>
        <location evidence="1 5">Membrane</location>
        <topology evidence="1 5">Multi-pass membrane protein</topology>
    </subcellularLocation>
</comment>
<dbReference type="NCBIfam" id="TIGR03592">
    <property type="entry name" value="yidC_oxa1_cterm"/>
    <property type="match status" value="1"/>
</dbReference>
<evidence type="ECO:0000256" key="5">
    <source>
        <dbReference type="RuleBase" id="RU003945"/>
    </source>
</evidence>
<dbReference type="GO" id="GO:0051205">
    <property type="term" value="P:protein insertion into membrane"/>
    <property type="evidence" value="ECO:0007669"/>
    <property type="project" value="TreeGrafter"/>
</dbReference>
<gene>
    <name evidence="8" type="primary">yidC</name>
    <name evidence="8" type="ORF">SCLAR_v1c13830</name>
</gene>
<dbReference type="NCBIfam" id="NF002570">
    <property type="entry name" value="PRK02201.1-5"/>
    <property type="match status" value="1"/>
</dbReference>
<feature type="domain" description="Membrane insertase YidC/Oxa/ALB C-terminal" evidence="7">
    <location>
        <begin position="166"/>
        <end position="367"/>
    </location>
</feature>
<dbReference type="InterPro" id="IPR023298">
    <property type="entry name" value="ATPase_P-typ_TM_dom_sf"/>
</dbReference>
<dbReference type="EMBL" id="CP024870">
    <property type="protein sequence ID" value="ATX71681.1"/>
    <property type="molecule type" value="Genomic_DNA"/>
</dbReference>
<protein>
    <submittedName>
        <fullName evidence="8">Inner membrane protein translocase component YidC</fullName>
    </submittedName>
</protein>
<organism evidence="8 9">
    <name type="scientific">Spiroplasma clarkii</name>
    <dbReference type="NCBI Taxonomy" id="2139"/>
    <lineage>
        <taxon>Bacteria</taxon>
        <taxon>Bacillati</taxon>
        <taxon>Mycoplasmatota</taxon>
        <taxon>Mollicutes</taxon>
        <taxon>Entomoplasmatales</taxon>
        <taxon>Spiroplasmataceae</taxon>
        <taxon>Spiroplasma</taxon>
    </lineage>
</organism>
<sequence>MYKQDYSKYFGGKNGKGKRTPKDILKTIWGWTKIVIFIFIIISMLWGCVQMYQSDYTVGQIKDMSGNNIFAPGVSFEIIIKSLGDSGYKNHFFDVDAVNGTISEYQFKSISSWLSAFSETGGSFFYGFFVYPLAFVLVGFIRLFSGTNAEGVIDATKANYGVSALFAIFFTSLLVRGITLAFTWKTQLNQEKMTNVTMKQAEIQAKYKGSSDPATKQKQHMEMMALYKKEGISPLSSMATQFLSMPFLFAMFSIVRSVRVLKVTTIGQITLIEQPWAQIQAGNYVYMSIIAVYLPLQILSMLLPMFLQMTKKSKKPITEKQRKARKKQLLFQLVFIFVFIFIVSSIATGVAIYWIFSSGFQIVQTLSFHYLKETRTKRIVKKREKMIKASKMKNTKNA</sequence>
<evidence type="ECO:0000256" key="2">
    <source>
        <dbReference type="ARBA" id="ARBA00022692"/>
    </source>
</evidence>
<dbReference type="AlphaFoldDB" id="A0A2K8KML3"/>
<feature type="transmembrane region" description="Helical" evidence="6">
    <location>
        <begin position="328"/>
        <end position="346"/>
    </location>
</feature>
<proteinExistence type="inferred from homology"/>
<dbReference type="InterPro" id="IPR028055">
    <property type="entry name" value="YidC/Oxa/ALB_C"/>
</dbReference>
<comment type="similarity">
    <text evidence="5">Belongs to the OXA1/ALB3/YidC family.</text>
</comment>
<keyword evidence="4 6" id="KW-0472">Membrane</keyword>
<feature type="transmembrane region" description="Helical" evidence="6">
    <location>
        <begin position="124"/>
        <end position="144"/>
    </location>
</feature>
<feature type="transmembrane region" description="Helical" evidence="6">
    <location>
        <begin position="28"/>
        <end position="49"/>
    </location>
</feature>
<evidence type="ECO:0000313" key="9">
    <source>
        <dbReference type="Proteomes" id="UP000231179"/>
    </source>
</evidence>
<dbReference type="Proteomes" id="UP000231179">
    <property type="component" value="Chromosome"/>
</dbReference>
<keyword evidence="2 5" id="KW-0812">Transmembrane</keyword>
<accession>A0A2K8KML3</accession>
<evidence type="ECO:0000256" key="3">
    <source>
        <dbReference type="ARBA" id="ARBA00022989"/>
    </source>
</evidence>
<evidence type="ECO:0000256" key="1">
    <source>
        <dbReference type="ARBA" id="ARBA00004141"/>
    </source>
</evidence>
<dbReference type="PANTHER" id="PTHR12428">
    <property type="entry name" value="OXA1"/>
    <property type="match status" value="1"/>
</dbReference>
<dbReference type="SUPFAM" id="SSF81665">
    <property type="entry name" value="Calcium ATPase, transmembrane domain M"/>
    <property type="match status" value="1"/>
</dbReference>
<evidence type="ECO:0000259" key="7">
    <source>
        <dbReference type="Pfam" id="PF02096"/>
    </source>
</evidence>
<dbReference type="GO" id="GO:0005886">
    <property type="term" value="C:plasma membrane"/>
    <property type="evidence" value="ECO:0007669"/>
    <property type="project" value="TreeGrafter"/>
</dbReference>